<evidence type="ECO:0000256" key="1">
    <source>
        <dbReference type="SAM" id="Phobius"/>
    </source>
</evidence>
<dbReference type="GeneID" id="93659115"/>
<organism evidence="2 3">
    <name type="scientific">Pseudomonas cichorii</name>
    <dbReference type="NCBI Taxonomy" id="36746"/>
    <lineage>
        <taxon>Bacteria</taxon>
        <taxon>Pseudomonadati</taxon>
        <taxon>Pseudomonadota</taxon>
        <taxon>Gammaproteobacteria</taxon>
        <taxon>Pseudomonadales</taxon>
        <taxon>Pseudomonadaceae</taxon>
        <taxon>Pseudomonas</taxon>
    </lineage>
</organism>
<protein>
    <recommendedName>
        <fullName evidence="4">Type VI secretion protein</fullName>
    </recommendedName>
</protein>
<keyword evidence="1" id="KW-1133">Transmembrane helix</keyword>
<feature type="transmembrane region" description="Helical" evidence="1">
    <location>
        <begin position="6"/>
        <end position="26"/>
    </location>
</feature>
<dbReference type="AlphaFoldDB" id="A0A3M4VN04"/>
<evidence type="ECO:0000313" key="2">
    <source>
        <dbReference type="EMBL" id="RMR53165.1"/>
    </source>
</evidence>
<keyword evidence="1" id="KW-0472">Membrane</keyword>
<dbReference type="PROSITE" id="PS51257">
    <property type="entry name" value="PROKAR_LIPOPROTEIN"/>
    <property type="match status" value="1"/>
</dbReference>
<dbReference type="OrthoDB" id="7028762at2"/>
<accession>A0A3M4VN04</accession>
<dbReference type="Proteomes" id="UP000278332">
    <property type="component" value="Unassembled WGS sequence"/>
</dbReference>
<keyword evidence="1" id="KW-0812">Transmembrane</keyword>
<dbReference type="RefSeq" id="WP_074569124.1">
    <property type="nucleotide sequence ID" value="NZ_BLVV01000001.1"/>
</dbReference>
<sequence length="46" mass="5254">MSVRYWLPAVFVFVVLNFLAGCGGHFKFDDDEYRTLGDPDSINRGK</sequence>
<reference evidence="2 3" key="1">
    <citation type="submission" date="2018-08" db="EMBL/GenBank/DDBJ databases">
        <title>Recombination of ecologically and evolutionarily significant loci maintains genetic cohesion in the Pseudomonas syringae species complex.</title>
        <authorList>
            <person name="Dillon M."/>
            <person name="Thakur S."/>
            <person name="Almeida R.N.D."/>
            <person name="Weir B.S."/>
            <person name="Guttman D.S."/>
        </authorList>
    </citation>
    <scope>NUCLEOTIDE SEQUENCE [LARGE SCALE GENOMIC DNA]</scope>
    <source>
        <strain evidence="2 3">ICMP 6917</strain>
    </source>
</reference>
<gene>
    <name evidence="2" type="ORF">ALP84_02464</name>
</gene>
<proteinExistence type="predicted"/>
<dbReference type="EMBL" id="RBRY01000135">
    <property type="protein sequence ID" value="RMR53165.1"/>
    <property type="molecule type" value="Genomic_DNA"/>
</dbReference>
<evidence type="ECO:0008006" key="4">
    <source>
        <dbReference type="Google" id="ProtNLM"/>
    </source>
</evidence>
<name>A0A3M4VN04_PSECI</name>
<evidence type="ECO:0000313" key="3">
    <source>
        <dbReference type="Proteomes" id="UP000278332"/>
    </source>
</evidence>
<comment type="caution">
    <text evidence="2">The sequence shown here is derived from an EMBL/GenBank/DDBJ whole genome shotgun (WGS) entry which is preliminary data.</text>
</comment>